<evidence type="ECO:0000256" key="5">
    <source>
        <dbReference type="ARBA" id="ARBA00023273"/>
    </source>
</evidence>
<evidence type="ECO:0000256" key="3">
    <source>
        <dbReference type="ARBA" id="ARBA00022490"/>
    </source>
</evidence>
<dbReference type="FunCoup" id="A0A6P8QIM8">
    <property type="interactions" value="92"/>
</dbReference>
<accession>A0A6P8QIM8</accession>
<reference evidence="9" key="1">
    <citation type="submission" date="2025-08" db="UniProtKB">
        <authorList>
            <consortium name="RefSeq"/>
        </authorList>
    </citation>
    <scope>IDENTIFICATION</scope>
</reference>
<dbReference type="InParanoid" id="A0A6P8QIM8"/>
<dbReference type="PROSITE" id="PS51665">
    <property type="entry name" value="ENKURIN"/>
    <property type="match status" value="1"/>
</dbReference>
<dbReference type="Proteomes" id="UP000515159">
    <property type="component" value="Chromosome 2"/>
</dbReference>
<keyword evidence="8" id="KW-1185">Reference proteome</keyword>
<keyword evidence="3" id="KW-0963">Cytoplasm</keyword>
<feature type="domain" description="Enkurin" evidence="7">
    <location>
        <begin position="162"/>
        <end position="254"/>
    </location>
</feature>
<dbReference type="GO" id="GO:0005516">
    <property type="term" value="F:calmodulin binding"/>
    <property type="evidence" value="ECO:0007669"/>
    <property type="project" value="TreeGrafter"/>
</dbReference>
<dbReference type="InterPro" id="IPR052102">
    <property type="entry name" value="Enkurin_domain-protein"/>
</dbReference>
<dbReference type="AlphaFoldDB" id="A0A6P8QIM8"/>
<name>A0A6P8QIM8_GEOSA</name>
<proteinExistence type="predicted"/>
<dbReference type="RefSeq" id="XP_033787288.1">
    <property type="nucleotide sequence ID" value="XM_033931397.1"/>
</dbReference>
<protein>
    <submittedName>
        <fullName evidence="9">Enkurin</fullName>
    </submittedName>
</protein>
<dbReference type="PANTHER" id="PTHR21490:SF0">
    <property type="entry name" value="ENKURIN"/>
    <property type="match status" value="1"/>
</dbReference>
<dbReference type="GO" id="GO:0001669">
    <property type="term" value="C:acrosomal vesicle"/>
    <property type="evidence" value="ECO:0007669"/>
    <property type="project" value="TreeGrafter"/>
</dbReference>
<evidence type="ECO:0000256" key="1">
    <source>
        <dbReference type="ARBA" id="ARBA00004138"/>
    </source>
</evidence>
<evidence type="ECO:0000256" key="2">
    <source>
        <dbReference type="ARBA" id="ARBA00004245"/>
    </source>
</evidence>
<dbReference type="InterPro" id="IPR027012">
    <property type="entry name" value="Enkurin_dom"/>
</dbReference>
<feature type="region of interest" description="Disordered" evidence="6">
    <location>
        <begin position="66"/>
        <end position="96"/>
    </location>
</feature>
<organism evidence="8 9">
    <name type="scientific">Geotrypetes seraphini</name>
    <name type="common">Gaboon caecilian</name>
    <name type="synonym">Caecilia seraphini</name>
    <dbReference type="NCBI Taxonomy" id="260995"/>
    <lineage>
        <taxon>Eukaryota</taxon>
        <taxon>Metazoa</taxon>
        <taxon>Chordata</taxon>
        <taxon>Craniata</taxon>
        <taxon>Vertebrata</taxon>
        <taxon>Euteleostomi</taxon>
        <taxon>Amphibia</taxon>
        <taxon>Gymnophiona</taxon>
        <taxon>Geotrypetes</taxon>
    </lineage>
</organism>
<dbReference type="PANTHER" id="PTHR21490">
    <property type="entry name" value="ENKURIN-RELATED"/>
    <property type="match status" value="1"/>
</dbReference>
<evidence type="ECO:0000256" key="4">
    <source>
        <dbReference type="ARBA" id="ARBA00023212"/>
    </source>
</evidence>
<evidence type="ECO:0000313" key="9">
    <source>
        <dbReference type="RefSeq" id="XP_033787288.1"/>
    </source>
</evidence>
<gene>
    <name evidence="9" type="primary">ENKUR</name>
</gene>
<comment type="subcellular location">
    <subcellularLocation>
        <location evidence="1">Cell projection</location>
        <location evidence="1">Cilium</location>
    </subcellularLocation>
    <subcellularLocation>
        <location evidence="2">Cytoplasm</location>
        <location evidence="2">Cytoskeleton</location>
    </subcellularLocation>
</comment>
<dbReference type="KEGG" id="gsh:117354243"/>
<dbReference type="Pfam" id="PF13864">
    <property type="entry name" value="Enkurin"/>
    <property type="match status" value="1"/>
</dbReference>
<evidence type="ECO:0000313" key="8">
    <source>
        <dbReference type="Proteomes" id="UP000515159"/>
    </source>
</evidence>
<dbReference type="GO" id="GO:0005879">
    <property type="term" value="C:axonemal microtubule"/>
    <property type="evidence" value="ECO:0007669"/>
    <property type="project" value="TreeGrafter"/>
</dbReference>
<dbReference type="GeneID" id="117354243"/>
<feature type="compositionally biased region" description="Basic and acidic residues" evidence="6">
    <location>
        <begin position="66"/>
        <end position="85"/>
    </location>
</feature>
<keyword evidence="4" id="KW-0206">Cytoskeleton</keyword>
<evidence type="ECO:0000256" key="6">
    <source>
        <dbReference type="SAM" id="MobiDB-lite"/>
    </source>
</evidence>
<sequence>MTEMYPMECVYNLLTQEEERSVKPPRYISTFKETVRYEAKKNKAIHKTMGPAKVDVPSPKEYLMKHSKEPKLPERKSIKLEDQQPKKPCVPRRTDQPIMGVHTKKNFIHSNAAEAIMEVPKKPELIFVDSKKGDKHPLECSGLVPKYINKKDYGVNPKYLIRKQEEVKRAQEEYDAYVKERLKDGAMKQLSEKEREKVLLGLKMNWDEVHHEYQGLSVVIDTLPKKIHKERLEMEMKQLERDIQLMERHKIIYIANK</sequence>
<evidence type="ECO:0000259" key="7">
    <source>
        <dbReference type="PROSITE" id="PS51665"/>
    </source>
</evidence>
<keyword evidence="5" id="KW-0966">Cell projection</keyword>
<dbReference type="OrthoDB" id="2123594at2759"/>
<dbReference type="CTD" id="219670"/>